<keyword evidence="3" id="KW-1185">Reference proteome</keyword>
<keyword evidence="1" id="KW-0812">Transmembrane</keyword>
<dbReference type="EMBL" id="FNCA01000004">
    <property type="protein sequence ID" value="SDF84587.1"/>
    <property type="molecule type" value="Genomic_DNA"/>
</dbReference>
<accession>A0A7Z7AZF4</accession>
<sequence>MKFKGNYKIIFISITIVSIFLITAVYAINDSHKTVVIDTQSEYGRELTAIAEKAIEEEGIDTNYIHLRTIYYEYEDSIMVKFEGAKRYSNGVVYSHANLGEDETITFFAANLDRYGVYTYYVQPENGRIYDKNVVTMSETYGQGKDYKYNIQDNSIELIDPVTNKVMFVLSDYEINKDEDKADTIADEINTKYDNAQQPLPINKDKPYIIMDLTMNDEDGWLLIDVNFYKEQLNFLHIEEGIKSPYTTTISNTVKYYDENGDVIPVE</sequence>
<dbReference type="OrthoDB" id="125677at2157"/>
<dbReference type="AlphaFoldDB" id="A0A7Z7AZF4"/>
<organism evidence="2 3">
    <name type="scientific">Methanolobus vulcani</name>
    <dbReference type="NCBI Taxonomy" id="38026"/>
    <lineage>
        <taxon>Archaea</taxon>
        <taxon>Methanobacteriati</taxon>
        <taxon>Methanobacteriota</taxon>
        <taxon>Stenosarchaea group</taxon>
        <taxon>Methanomicrobia</taxon>
        <taxon>Methanosarcinales</taxon>
        <taxon>Methanosarcinaceae</taxon>
        <taxon>Methanolobus</taxon>
    </lineage>
</organism>
<name>A0A7Z7AZF4_9EURY</name>
<dbReference type="Proteomes" id="UP000199259">
    <property type="component" value="Unassembled WGS sequence"/>
</dbReference>
<evidence type="ECO:0000256" key="1">
    <source>
        <dbReference type="SAM" id="Phobius"/>
    </source>
</evidence>
<comment type="caution">
    <text evidence="2">The sequence shown here is derived from an EMBL/GenBank/DDBJ whole genome shotgun (WGS) entry which is preliminary data.</text>
</comment>
<proteinExistence type="predicted"/>
<protein>
    <submittedName>
        <fullName evidence="2">Uncharacterized protein</fullName>
    </submittedName>
</protein>
<dbReference type="RefSeq" id="WP_091709851.1">
    <property type="nucleotide sequence ID" value="NZ_FNCA01000004.1"/>
</dbReference>
<reference evidence="2 3" key="1">
    <citation type="submission" date="2016-10" db="EMBL/GenBank/DDBJ databases">
        <authorList>
            <person name="Varghese N."/>
            <person name="Submissions S."/>
        </authorList>
    </citation>
    <scope>NUCLEOTIDE SEQUENCE [LARGE SCALE GENOMIC DNA]</scope>
    <source>
        <strain evidence="2 3">PL 12/M</strain>
    </source>
</reference>
<evidence type="ECO:0000313" key="2">
    <source>
        <dbReference type="EMBL" id="SDF84587.1"/>
    </source>
</evidence>
<keyword evidence="1" id="KW-0472">Membrane</keyword>
<keyword evidence="1" id="KW-1133">Transmembrane helix</keyword>
<evidence type="ECO:0000313" key="3">
    <source>
        <dbReference type="Proteomes" id="UP000199259"/>
    </source>
</evidence>
<gene>
    <name evidence="2" type="ORF">SAMN04488589_1502</name>
</gene>
<feature type="transmembrane region" description="Helical" evidence="1">
    <location>
        <begin position="7"/>
        <end position="28"/>
    </location>
</feature>